<keyword evidence="2" id="KW-0413">Isomerase</keyword>
<dbReference type="GO" id="GO:0140098">
    <property type="term" value="F:catalytic activity, acting on RNA"/>
    <property type="evidence" value="ECO:0007669"/>
    <property type="project" value="UniProtKB-ARBA"/>
</dbReference>
<dbReference type="GO" id="GO:0003723">
    <property type="term" value="F:RNA binding"/>
    <property type="evidence" value="ECO:0007669"/>
    <property type="project" value="InterPro"/>
</dbReference>
<dbReference type="EC" id="4.2.1.70" evidence="3"/>
<dbReference type="OrthoDB" id="9807829at2"/>
<dbReference type="KEGG" id="gfl:GRFL_1865"/>
<comment type="similarity">
    <text evidence="1">Belongs to the pseudouridine synthase RluA family.</text>
</comment>
<proteinExistence type="inferred from homology"/>
<dbReference type="CDD" id="cd02869">
    <property type="entry name" value="PseudoU_synth_RluA_like"/>
    <property type="match status" value="1"/>
</dbReference>
<accession>A0A1L7I4P2</accession>
<dbReference type="SUPFAM" id="SSF55120">
    <property type="entry name" value="Pseudouridine synthase"/>
    <property type="match status" value="1"/>
</dbReference>
<evidence type="ECO:0000313" key="4">
    <source>
        <dbReference type="Proteomes" id="UP000186230"/>
    </source>
</evidence>
<dbReference type="PANTHER" id="PTHR21600:SF87">
    <property type="entry name" value="RNA PSEUDOURIDYLATE SYNTHASE DOMAIN-CONTAINING PROTEIN 1"/>
    <property type="match status" value="1"/>
</dbReference>
<keyword evidence="4" id="KW-1185">Reference proteome</keyword>
<keyword evidence="3" id="KW-0456">Lyase</keyword>
<dbReference type="RefSeq" id="WP_083644336.1">
    <property type="nucleotide sequence ID" value="NZ_AMRU01000001.1"/>
</dbReference>
<dbReference type="PROSITE" id="PS01129">
    <property type="entry name" value="PSI_RLU"/>
    <property type="match status" value="1"/>
</dbReference>
<protein>
    <submittedName>
        <fullName evidence="3">Ribosomal large subunit pseudouridine synthase C</fullName>
        <ecNumber evidence="3">4.2.1.70</ecNumber>
    </submittedName>
</protein>
<dbReference type="InterPro" id="IPR050188">
    <property type="entry name" value="RluA_PseudoU_synthase"/>
</dbReference>
<dbReference type="Pfam" id="PF00849">
    <property type="entry name" value="PseudoU_synth_2"/>
    <property type="match status" value="1"/>
</dbReference>
<evidence type="ECO:0000313" key="3">
    <source>
        <dbReference type="EMBL" id="APU68589.1"/>
    </source>
</evidence>
<dbReference type="InterPro" id="IPR006224">
    <property type="entry name" value="PsdUridine_synth_RluA-like_CS"/>
</dbReference>
<dbReference type="AlphaFoldDB" id="A0A1L7I4P2"/>
<sequence>MKVIETHIVPAIDESIRLQEYGVSIFEGIPTRSSLKKAIKKGLILIDGSTATTAQWIQKGQKIELLQETATFKIFKLPLKVLYEDEELAVIVKPAGVATSGNYFKTIRSALPFNLQASKATDALPAPEPAHRLDKETSGLLLIAKTRKTLLQLHQHFTKKHIQKTYFAIIHGEFESHQSIRKPIAGKAAETIIEPLETYEVESKTYSLVKLLPITGRTHQLRIHLSEAGKPIVADDIYGQKEGFFSNRSLFLFSGKIEFQHPATSKKMIFEEKLPKKFRFLKRHLRTP</sequence>
<organism evidence="3 4">
    <name type="scientific">Christiangramia flava JLT2011</name>
    <dbReference type="NCBI Taxonomy" id="1229726"/>
    <lineage>
        <taxon>Bacteria</taxon>
        <taxon>Pseudomonadati</taxon>
        <taxon>Bacteroidota</taxon>
        <taxon>Flavobacteriia</taxon>
        <taxon>Flavobacteriales</taxon>
        <taxon>Flavobacteriaceae</taxon>
        <taxon>Christiangramia</taxon>
    </lineage>
</organism>
<evidence type="ECO:0000256" key="1">
    <source>
        <dbReference type="ARBA" id="ARBA00010876"/>
    </source>
</evidence>
<dbReference type="CDD" id="cd00165">
    <property type="entry name" value="S4"/>
    <property type="match status" value="1"/>
</dbReference>
<dbReference type="PROSITE" id="PS50889">
    <property type="entry name" value="S4"/>
    <property type="match status" value="1"/>
</dbReference>
<dbReference type="Proteomes" id="UP000186230">
    <property type="component" value="Chromosome"/>
</dbReference>
<dbReference type="STRING" id="1229726.GRFL_1865"/>
<dbReference type="InterPro" id="IPR020103">
    <property type="entry name" value="PsdUridine_synth_cat_dom_sf"/>
</dbReference>
<dbReference type="InterPro" id="IPR006145">
    <property type="entry name" value="PsdUridine_synth_RsuA/RluA"/>
</dbReference>
<dbReference type="GO" id="GO:0009982">
    <property type="term" value="F:pseudouridine synthase activity"/>
    <property type="evidence" value="ECO:0007669"/>
    <property type="project" value="InterPro"/>
</dbReference>
<dbReference type="GO" id="GO:0000455">
    <property type="term" value="P:enzyme-directed rRNA pseudouridine synthesis"/>
    <property type="evidence" value="ECO:0007669"/>
    <property type="project" value="TreeGrafter"/>
</dbReference>
<dbReference type="PANTHER" id="PTHR21600">
    <property type="entry name" value="MITOCHONDRIAL RNA PSEUDOURIDINE SYNTHASE"/>
    <property type="match status" value="1"/>
</dbReference>
<dbReference type="Gene3D" id="3.30.2350.10">
    <property type="entry name" value="Pseudouridine synthase"/>
    <property type="match status" value="1"/>
</dbReference>
<dbReference type="GO" id="GO:0004730">
    <property type="term" value="F:pseudouridylate synthase activity"/>
    <property type="evidence" value="ECO:0007669"/>
    <property type="project" value="UniProtKB-EC"/>
</dbReference>
<dbReference type="Gene3D" id="3.10.290.10">
    <property type="entry name" value="RNA-binding S4 domain"/>
    <property type="match status" value="1"/>
</dbReference>
<gene>
    <name evidence="3" type="ORF">GRFL_1865</name>
</gene>
<dbReference type="EMBL" id="CP016359">
    <property type="protein sequence ID" value="APU68589.1"/>
    <property type="molecule type" value="Genomic_DNA"/>
</dbReference>
<dbReference type="InterPro" id="IPR036986">
    <property type="entry name" value="S4_RNA-bd_sf"/>
</dbReference>
<name>A0A1L7I4P2_9FLAO</name>
<reference evidence="3 4" key="1">
    <citation type="submission" date="2016-07" db="EMBL/GenBank/DDBJ databases">
        <title>Multi-omics approach to identify versatile polysaccharide utilization systems of a marine flavobacterium Gramella flava.</title>
        <authorList>
            <person name="Tang K."/>
        </authorList>
    </citation>
    <scope>NUCLEOTIDE SEQUENCE [LARGE SCALE GENOMIC DNA]</scope>
    <source>
        <strain evidence="3 4">JLT2011</strain>
    </source>
</reference>
<evidence type="ECO:0000256" key="2">
    <source>
        <dbReference type="ARBA" id="ARBA00023235"/>
    </source>
</evidence>